<dbReference type="GO" id="GO:0005506">
    <property type="term" value="F:iron ion binding"/>
    <property type="evidence" value="ECO:0007669"/>
    <property type="project" value="InterPro"/>
</dbReference>
<dbReference type="GO" id="GO:0016705">
    <property type="term" value="F:oxidoreductase activity, acting on paired donors, with incorporation or reduction of molecular oxygen"/>
    <property type="evidence" value="ECO:0007669"/>
    <property type="project" value="InterPro"/>
</dbReference>
<feature type="transmembrane region" description="Helical" evidence="9">
    <location>
        <begin position="6"/>
        <end position="28"/>
    </location>
</feature>
<keyword evidence="9" id="KW-0812">Transmembrane</keyword>
<comment type="cofactor">
    <cofactor evidence="1 8">
        <name>heme</name>
        <dbReference type="ChEBI" id="CHEBI:30413"/>
    </cofactor>
</comment>
<dbReference type="PANTHER" id="PTHR24305">
    <property type="entry name" value="CYTOCHROME P450"/>
    <property type="match status" value="1"/>
</dbReference>
<dbReference type="InterPro" id="IPR036396">
    <property type="entry name" value="Cyt_P450_sf"/>
</dbReference>
<dbReference type="GO" id="GO:0004497">
    <property type="term" value="F:monooxygenase activity"/>
    <property type="evidence" value="ECO:0007669"/>
    <property type="project" value="UniProtKB-KW"/>
</dbReference>
<evidence type="ECO:0000256" key="1">
    <source>
        <dbReference type="ARBA" id="ARBA00001971"/>
    </source>
</evidence>
<dbReference type="PANTHER" id="PTHR24305:SF77">
    <property type="entry name" value="CYTOCHROME P450 MONOOXYGENASE"/>
    <property type="match status" value="1"/>
</dbReference>
<keyword evidence="6 8" id="KW-0408">Iron</keyword>
<keyword evidence="9" id="KW-1133">Transmembrane helix</keyword>
<evidence type="ECO:0000256" key="5">
    <source>
        <dbReference type="ARBA" id="ARBA00023002"/>
    </source>
</evidence>
<reference evidence="10 11" key="1">
    <citation type="submission" date="2023-10" db="EMBL/GenBank/DDBJ databases">
        <title>Draft genome sequence of Xylaria bambusicola isolate GMP-LS, the root and basal stem rot pathogen of sugarcane in Indonesia.</title>
        <authorList>
            <person name="Selvaraj P."/>
            <person name="Muralishankar V."/>
            <person name="Muruganantham S."/>
            <person name="Sp S."/>
            <person name="Haryani S."/>
            <person name="Lau K.J.X."/>
            <person name="Naqvi N.I."/>
        </authorList>
    </citation>
    <scope>NUCLEOTIDE SEQUENCE [LARGE SCALE GENOMIC DNA]</scope>
    <source>
        <strain evidence="10">GMP-LS</strain>
    </source>
</reference>
<dbReference type="CDD" id="cd11060">
    <property type="entry name" value="CYP57A1-like"/>
    <property type="match status" value="1"/>
</dbReference>
<dbReference type="Pfam" id="PF00067">
    <property type="entry name" value="p450"/>
    <property type="match status" value="1"/>
</dbReference>
<keyword evidence="7" id="KW-0503">Monooxygenase</keyword>
<evidence type="ECO:0000256" key="7">
    <source>
        <dbReference type="ARBA" id="ARBA00023033"/>
    </source>
</evidence>
<evidence type="ECO:0000256" key="3">
    <source>
        <dbReference type="ARBA" id="ARBA00022617"/>
    </source>
</evidence>
<evidence type="ECO:0000256" key="6">
    <source>
        <dbReference type="ARBA" id="ARBA00023004"/>
    </source>
</evidence>
<feature type="binding site" description="axial binding residue" evidence="8">
    <location>
        <position position="443"/>
    </location>
    <ligand>
        <name>heme</name>
        <dbReference type="ChEBI" id="CHEBI:30413"/>
    </ligand>
    <ligandPart>
        <name>Fe</name>
        <dbReference type="ChEBI" id="CHEBI:18248"/>
    </ligandPart>
</feature>
<gene>
    <name evidence="10" type="ORF">RRF57_004562</name>
</gene>
<evidence type="ECO:0000256" key="9">
    <source>
        <dbReference type="SAM" id="Phobius"/>
    </source>
</evidence>
<organism evidence="10 11">
    <name type="scientific">Xylaria bambusicola</name>
    <dbReference type="NCBI Taxonomy" id="326684"/>
    <lineage>
        <taxon>Eukaryota</taxon>
        <taxon>Fungi</taxon>
        <taxon>Dikarya</taxon>
        <taxon>Ascomycota</taxon>
        <taxon>Pezizomycotina</taxon>
        <taxon>Sordariomycetes</taxon>
        <taxon>Xylariomycetidae</taxon>
        <taxon>Xylariales</taxon>
        <taxon>Xylariaceae</taxon>
        <taxon>Xylaria</taxon>
    </lineage>
</organism>
<accession>A0AAN7Z3Z7</accession>
<evidence type="ECO:0008006" key="12">
    <source>
        <dbReference type="Google" id="ProtNLM"/>
    </source>
</evidence>
<evidence type="ECO:0000313" key="11">
    <source>
        <dbReference type="Proteomes" id="UP001305414"/>
    </source>
</evidence>
<dbReference type="PRINTS" id="PR00385">
    <property type="entry name" value="P450"/>
</dbReference>
<keyword evidence="3 8" id="KW-0349">Heme</keyword>
<dbReference type="PRINTS" id="PR00463">
    <property type="entry name" value="EP450I"/>
</dbReference>
<protein>
    <recommendedName>
        <fullName evidence="12">Pisatin demethylase</fullName>
    </recommendedName>
</protein>
<evidence type="ECO:0000256" key="8">
    <source>
        <dbReference type="PIRSR" id="PIRSR602401-1"/>
    </source>
</evidence>
<dbReference type="EMBL" id="JAWHQM010000009">
    <property type="protein sequence ID" value="KAK5628847.1"/>
    <property type="molecule type" value="Genomic_DNA"/>
</dbReference>
<dbReference type="SUPFAM" id="SSF48264">
    <property type="entry name" value="Cytochrome P450"/>
    <property type="match status" value="1"/>
</dbReference>
<dbReference type="Gene3D" id="1.10.630.10">
    <property type="entry name" value="Cytochrome P450"/>
    <property type="match status" value="1"/>
</dbReference>
<name>A0AAN7Z3Z7_9PEZI</name>
<keyword evidence="11" id="KW-1185">Reference proteome</keyword>
<proteinExistence type="inferred from homology"/>
<evidence type="ECO:0000256" key="4">
    <source>
        <dbReference type="ARBA" id="ARBA00022723"/>
    </source>
</evidence>
<dbReference type="InterPro" id="IPR002401">
    <property type="entry name" value="Cyt_P450_E_grp-I"/>
</dbReference>
<dbReference type="GO" id="GO:0020037">
    <property type="term" value="F:heme binding"/>
    <property type="evidence" value="ECO:0007669"/>
    <property type="project" value="InterPro"/>
</dbReference>
<dbReference type="InterPro" id="IPR050121">
    <property type="entry name" value="Cytochrome_P450_monoxygenase"/>
</dbReference>
<evidence type="ECO:0000313" key="10">
    <source>
        <dbReference type="EMBL" id="KAK5628847.1"/>
    </source>
</evidence>
<dbReference type="AlphaFoldDB" id="A0AAN7Z3Z7"/>
<dbReference type="Proteomes" id="UP001305414">
    <property type="component" value="Unassembled WGS sequence"/>
</dbReference>
<keyword evidence="5" id="KW-0560">Oxidoreductase</keyword>
<sequence length="499" mass="56534">MDINFIHLAWGSFILWYLISSITTWYKLRHVPGPFLAKFSYLWLARTALGTAQWYIQDDVHRGLCETYGPLVRIGPNELTTNDPEILRRAGAVRGSYGKGRWYVGSRFNPYRDVMFTTLDVPAHDKLKSQIGASFGGRDIPLLEPGMDEQLQALIANIRQNMSSNPGNGIDLAPLMSYFTMDVITKIAFGQEYGYLKANKDLYSFLQEVREHWPKVAMRIDVPLFRDIMLNPLSLKLFGPSVTHTKGMGKLMGIAREFVGKRYDPNAKPQSDLLGSWIRNGLTKDQAEAEGLFLIIAGSETTASTLRVTLLNIITCPRVYNKLKQEIRDAVVDGKVDNPIKFEEAKRLPYLQAVIYEGLRMRPPALSLFLKVVPPGGDMVHGTYIPGGALIGTNAASLFSSPINFGDDAAIFRPERFYEANEHKRTEMERLVELGFGYGRFQCSGKLVAFMELYKVLFELFRVFDFQVARPASPWKSLSYNVFIERDMWVKVSEAEKIH</sequence>
<keyword evidence="9" id="KW-0472">Membrane</keyword>
<dbReference type="InterPro" id="IPR001128">
    <property type="entry name" value="Cyt_P450"/>
</dbReference>
<comment type="similarity">
    <text evidence="2">Belongs to the cytochrome P450 family.</text>
</comment>
<comment type="caution">
    <text evidence="10">The sequence shown here is derived from an EMBL/GenBank/DDBJ whole genome shotgun (WGS) entry which is preliminary data.</text>
</comment>
<keyword evidence="4 8" id="KW-0479">Metal-binding</keyword>
<evidence type="ECO:0000256" key="2">
    <source>
        <dbReference type="ARBA" id="ARBA00010617"/>
    </source>
</evidence>